<gene>
    <name evidence="7" type="ORF">A2933_01550</name>
</gene>
<dbReference type="EC" id="3.6.1.7" evidence="2 4"/>
<dbReference type="Gene3D" id="3.30.70.100">
    <property type="match status" value="1"/>
</dbReference>
<protein>
    <recommendedName>
        <fullName evidence="2 4">acylphosphatase</fullName>
        <ecNumber evidence="2 4">3.6.1.7</ecNumber>
    </recommendedName>
</protein>
<reference evidence="7 8" key="1">
    <citation type="journal article" date="2016" name="Nat. Commun.">
        <title>Thousands of microbial genomes shed light on interconnected biogeochemical processes in an aquifer system.</title>
        <authorList>
            <person name="Anantharaman K."/>
            <person name="Brown C.T."/>
            <person name="Hug L.A."/>
            <person name="Sharon I."/>
            <person name="Castelle C.J."/>
            <person name="Probst A.J."/>
            <person name="Thomas B.C."/>
            <person name="Singh A."/>
            <person name="Wilkins M.J."/>
            <person name="Karaoz U."/>
            <person name="Brodie E.L."/>
            <person name="Williams K.H."/>
            <person name="Hubbard S.S."/>
            <person name="Banfield J.F."/>
        </authorList>
    </citation>
    <scope>NUCLEOTIDE SEQUENCE [LARGE SCALE GENOMIC DNA]</scope>
</reference>
<proteinExistence type="inferred from homology"/>
<evidence type="ECO:0000256" key="2">
    <source>
        <dbReference type="ARBA" id="ARBA00012150"/>
    </source>
</evidence>
<evidence type="ECO:0000259" key="6">
    <source>
        <dbReference type="PROSITE" id="PS51160"/>
    </source>
</evidence>
<sequence length="90" mass="10008">MPKHLNILISGAVQGVFFRAHAKKKADELGITGFVMNQRDRRVYIEAEGPAGALQQLVDWCKEGPDSAEVSSVEIKEGKVVNFSDFQIKY</sequence>
<feature type="active site" evidence="4">
    <location>
        <position position="19"/>
    </location>
</feature>
<name>A0A1F6XCD6_9BACT</name>
<dbReference type="PANTHER" id="PTHR47268:SF4">
    <property type="entry name" value="ACYLPHOSPHATASE"/>
    <property type="match status" value="1"/>
</dbReference>
<dbReference type="InterPro" id="IPR017968">
    <property type="entry name" value="Acylphosphatase_CS"/>
</dbReference>
<comment type="catalytic activity">
    <reaction evidence="3 4">
        <text>an acyl phosphate + H2O = a carboxylate + phosphate + H(+)</text>
        <dbReference type="Rhea" id="RHEA:14965"/>
        <dbReference type="ChEBI" id="CHEBI:15377"/>
        <dbReference type="ChEBI" id="CHEBI:15378"/>
        <dbReference type="ChEBI" id="CHEBI:29067"/>
        <dbReference type="ChEBI" id="CHEBI:43474"/>
        <dbReference type="ChEBI" id="CHEBI:59918"/>
        <dbReference type="EC" id="3.6.1.7"/>
    </reaction>
</comment>
<dbReference type="Proteomes" id="UP000179381">
    <property type="component" value="Unassembled WGS sequence"/>
</dbReference>
<dbReference type="AlphaFoldDB" id="A0A1F6XCD6"/>
<evidence type="ECO:0000256" key="4">
    <source>
        <dbReference type="PROSITE-ProRule" id="PRU00520"/>
    </source>
</evidence>
<dbReference type="Pfam" id="PF00708">
    <property type="entry name" value="Acylphosphatase"/>
    <property type="match status" value="1"/>
</dbReference>
<dbReference type="EMBL" id="MFVH01000019">
    <property type="protein sequence ID" value="OGI91919.1"/>
    <property type="molecule type" value="Genomic_DNA"/>
</dbReference>
<dbReference type="PROSITE" id="PS51160">
    <property type="entry name" value="ACYLPHOSPHATASE_3"/>
    <property type="match status" value="1"/>
</dbReference>
<evidence type="ECO:0000313" key="7">
    <source>
        <dbReference type="EMBL" id="OGI91919.1"/>
    </source>
</evidence>
<feature type="active site" evidence="4">
    <location>
        <position position="37"/>
    </location>
</feature>
<dbReference type="InterPro" id="IPR036046">
    <property type="entry name" value="Acylphosphatase-like_dom_sf"/>
</dbReference>
<accession>A0A1F6XCD6</accession>
<comment type="caution">
    <text evidence="7">The sequence shown here is derived from an EMBL/GenBank/DDBJ whole genome shotgun (WGS) entry which is preliminary data.</text>
</comment>
<evidence type="ECO:0000256" key="3">
    <source>
        <dbReference type="ARBA" id="ARBA00047645"/>
    </source>
</evidence>
<evidence type="ECO:0000256" key="5">
    <source>
        <dbReference type="RuleBase" id="RU004168"/>
    </source>
</evidence>
<dbReference type="InterPro" id="IPR020456">
    <property type="entry name" value="Acylphosphatase"/>
</dbReference>
<evidence type="ECO:0000256" key="1">
    <source>
        <dbReference type="ARBA" id="ARBA00005614"/>
    </source>
</evidence>
<dbReference type="InterPro" id="IPR001792">
    <property type="entry name" value="Acylphosphatase-like_dom"/>
</dbReference>
<dbReference type="PANTHER" id="PTHR47268">
    <property type="entry name" value="ACYLPHOSPHATASE"/>
    <property type="match status" value="1"/>
</dbReference>
<dbReference type="PROSITE" id="PS00150">
    <property type="entry name" value="ACYLPHOSPHATASE_1"/>
    <property type="match status" value="1"/>
</dbReference>
<evidence type="ECO:0000313" key="8">
    <source>
        <dbReference type="Proteomes" id="UP000179381"/>
    </source>
</evidence>
<keyword evidence="4" id="KW-0378">Hydrolase</keyword>
<dbReference type="SUPFAM" id="SSF54975">
    <property type="entry name" value="Acylphosphatase/BLUF domain-like"/>
    <property type="match status" value="1"/>
</dbReference>
<organism evidence="7 8">
    <name type="scientific">Candidatus Nomurabacteria bacterium RIFCSPLOWO2_01_FULL_46_18</name>
    <dbReference type="NCBI Taxonomy" id="1801783"/>
    <lineage>
        <taxon>Bacteria</taxon>
        <taxon>Candidatus Nomuraibacteriota</taxon>
    </lineage>
</organism>
<comment type="similarity">
    <text evidence="1 5">Belongs to the acylphosphatase family.</text>
</comment>
<dbReference type="GO" id="GO:0003998">
    <property type="term" value="F:acylphosphatase activity"/>
    <property type="evidence" value="ECO:0007669"/>
    <property type="project" value="UniProtKB-EC"/>
</dbReference>
<feature type="domain" description="Acylphosphatase-like" evidence="6">
    <location>
        <begin position="4"/>
        <end position="90"/>
    </location>
</feature>